<keyword evidence="1" id="KW-1015">Disulfide bond</keyword>
<dbReference type="EMBL" id="CALNXK010000225">
    <property type="protein sequence ID" value="CAH3177456.1"/>
    <property type="molecule type" value="Genomic_DNA"/>
</dbReference>
<dbReference type="PROSITE" id="PS00022">
    <property type="entry name" value="EGF_1"/>
    <property type="match status" value="1"/>
</dbReference>
<feature type="non-terminal residue" evidence="3">
    <location>
        <position position="124"/>
    </location>
</feature>
<name>A0ABN8RJ48_9CNID</name>
<dbReference type="SMART" id="SM00181">
    <property type="entry name" value="EGF"/>
    <property type="match status" value="1"/>
</dbReference>
<evidence type="ECO:0000313" key="4">
    <source>
        <dbReference type="Proteomes" id="UP001159405"/>
    </source>
</evidence>
<evidence type="ECO:0000313" key="3">
    <source>
        <dbReference type="EMBL" id="CAH3177456.1"/>
    </source>
</evidence>
<evidence type="ECO:0000259" key="2">
    <source>
        <dbReference type="PROSITE" id="PS50026"/>
    </source>
</evidence>
<comment type="caution">
    <text evidence="1">Lacks conserved residue(s) required for the propagation of feature annotation.</text>
</comment>
<dbReference type="Pfam" id="PF00008">
    <property type="entry name" value="EGF"/>
    <property type="match status" value="1"/>
</dbReference>
<gene>
    <name evidence="3" type="ORF">PLOB_00019275</name>
</gene>
<feature type="disulfide bond" evidence="1">
    <location>
        <begin position="110"/>
        <end position="119"/>
    </location>
</feature>
<comment type="caution">
    <text evidence="3">The sequence shown here is derived from an EMBL/GenBank/DDBJ whole genome shotgun (WGS) entry which is preliminary data.</text>
</comment>
<keyword evidence="1" id="KW-0245">EGF-like domain</keyword>
<sequence length="124" mass="14001">CRRLKFLPLESGYYLRNHVFLNLTIGVYTPCHHRCSMESRCVSVNIGPPVNDKVVCELSDSDHIQNPQDLKTREGWTYRGIAENLCASNPCLNNGTCFTGYTSKKYLCHCTSDFTGENCETGKN</sequence>
<dbReference type="SUPFAM" id="SSF57196">
    <property type="entry name" value="EGF/Laminin"/>
    <property type="match status" value="1"/>
</dbReference>
<dbReference type="Proteomes" id="UP001159405">
    <property type="component" value="Unassembled WGS sequence"/>
</dbReference>
<feature type="disulfide bond" evidence="1">
    <location>
        <begin position="91"/>
        <end position="108"/>
    </location>
</feature>
<keyword evidence="4" id="KW-1185">Reference proteome</keyword>
<proteinExistence type="predicted"/>
<protein>
    <recommendedName>
        <fullName evidence="2">EGF-like domain-containing protein</fullName>
    </recommendedName>
</protein>
<organism evidence="3 4">
    <name type="scientific">Porites lobata</name>
    <dbReference type="NCBI Taxonomy" id="104759"/>
    <lineage>
        <taxon>Eukaryota</taxon>
        <taxon>Metazoa</taxon>
        <taxon>Cnidaria</taxon>
        <taxon>Anthozoa</taxon>
        <taxon>Hexacorallia</taxon>
        <taxon>Scleractinia</taxon>
        <taxon>Fungiina</taxon>
        <taxon>Poritidae</taxon>
        <taxon>Porites</taxon>
    </lineage>
</organism>
<dbReference type="PROSITE" id="PS50026">
    <property type="entry name" value="EGF_3"/>
    <property type="match status" value="1"/>
</dbReference>
<dbReference type="InterPro" id="IPR000742">
    <property type="entry name" value="EGF"/>
</dbReference>
<evidence type="ECO:0000256" key="1">
    <source>
        <dbReference type="PROSITE-ProRule" id="PRU00076"/>
    </source>
</evidence>
<accession>A0ABN8RJ48</accession>
<dbReference type="Gene3D" id="2.10.25.10">
    <property type="entry name" value="Laminin"/>
    <property type="match status" value="1"/>
</dbReference>
<dbReference type="CDD" id="cd00054">
    <property type="entry name" value="EGF_CA"/>
    <property type="match status" value="1"/>
</dbReference>
<feature type="non-terminal residue" evidence="3">
    <location>
        <position position="1"/>
    </location>
</feature>
<reference evidence="3 4" key="1">
    <citation type="submission" date="2022-05" db="EMBL/GenBank/DDBJ databases">
        <authorList>
            <consortium name="Genoscope - CEA"/>
            <person name="William W."/>
        </authorList>
    </citation>
    <scope>NUCLEOTIDE SEQUENCE [LARGE SCALE GENOMIC DNA]</scope>
</reference>
<feature type="domain" description="EGF-like" evidence="2">
    <location>
        <begin position="82"/>
        <end position="120"/>
    </location>
</feature>